<gene>
    <name evidence="2" type="ORF">PSTT_13946</name>
</gene>
<dbReference type="EMBL" id="PKSL01000206">
    <property type="protein sequence ID" value="POV99200.1"/>
    <property type="molecule type" value="Genomic_DNA"/>
</dbReference>
<protein>
    <submittedName>
        <fullName evidence="2">Uncharacterized protein</fullName>
    </submittedName>
</protein>
<sequence length="344" mass="38257">MDGFTQIILPLVIRSPDTPFLQSAIPQRRTIYWKPFPKLKTPFIGFEIRESLHQDLSNLNNWGRPFEVCNLQHKKTPSQGPQEKGSPTNHESLPVPLTFVEMAVLGSLVCVPGISSGQSSSEYALVLGCYPVRHCYSAFSADTTLKSDSGTFLRRFHPSPPQILTATASTTNSVEHQKMSSISSNSSNISFSFSPDTSTSSFTTYGSHIVALSEPVQIKEGPVTKLRVPTIHPKPLAPKLSKRTAAHPIIQRDWYQVAEIGLILYLDGTSSASIAEKNASLHKYSLALEASLHAHEYRKQLAYHAERYAVSAIRSIRKWWTYNKMDSYLNQPRPILPAVASVSY</sequence>
<keyword evidence="3" id="KW-1185">Reference proteome</keyword>
<proteinExistence type="predicted"/>
<dbReference type="VEuPathDB" id="FungiDB:PSHT_15504"/>
<evidence type="ECO:0000313" key="3">
    <source>
        <dbReference type="Proteomes" id="UP000239156"/>
    </source>
</evidence>
<organism evidence="2 3">
    <name type="scientific">Puccinia striiformis</name>
    <dbReference type="NCBI Taxonomy" id="27350"/>
    <lineage>
        <taxon>Eukaryota</taxon>
        <taxon>Fungi</taxon>
        <taxon>Dikarya</taxon>
        <taxon>Basidiomycota</taxon>
        <taxon>Pucciniomycotina</taxon>
        <taxon>Pucciniomycetes</taxon>
        <taxon>Pucciniales</taxon>
        <taxon>Pucciniaceae</taxon>
        <taxon>Puccinia</taxon>
    </lineage>
</organism>
<evidence type="ECO:0000313" key="2">
    <source>
        <dbReference type="EMBL" id="POV99200.1"/>
    </source>
</evidence>
<dbReference type="VEuPathDB" id="FungiDB:PSTT_13946"/>
<dbReference type="AlphaFoldDB" id="A0A2S4UPM3"/>
<dbReference type="Proteomes" id="UP000239156">
    <property type="component" value="Unassembled WGS sequence"/>
</dbReference>
<name>A0A2S4UPM3_9BASI</name>
<accession>A0A2S4UPM3</accession>
<feature type="compositionally biased region" description="Polar residues" evidence="1">
    <location>
        <begin position="77"/>
        <end position="91"/>
    </location>
</feature>
<evidence type="ECO:0000256" key="1">
    <source>
        <dbReference type="SAM" id="MobiDB-lite"/>
    </source>
</evidence>
<comment type="caution">
    <text evidence="2">The sequence shown here is derived from an EMBL/GenBank/DDBJ whole genome shotgun (WGS) entry which is preliminary data.</text>
</comment>
<reference evidence="2" key="1">
    <citation type="submission" date="2017-12" db="EMBL/GenBank/DDBJ databases">
        <title>Gene loss provides genomic basis for host adaptation in cereal stripe rust fungi.</title>
        <authorList>
            <person name="Xia C."/>
        </authorList>
    </citation>
    <scope>NUCLEOTIDE SEQUENCE [LARGE SCALE GENOMIC DNA]</scope>
    <source>
        <strain evidence="2">93-210</strain>
    </source>
</reference>
<feature type="region of interest" description="Disordered" evidence="1">
    <location>
        <begin position="73"/>
        <end position="92"/>
    </location>
</feature>